<dbReference type="AlphaFoldDB" id="A0A381T7I0"/>
<name>A0A381T7I0_9ZZZZ</name>
<organism evidence="1">
    <name type="scientific">marine metagenome</name>
    <dbReference type="NCBI Taxonomy" id="408172"/>
    <lineage>
        <taxon>unclassified sequences</taxon>
        <taxon>metagenomes</taxon>
        <taxon>ecological metagenomes</taxon>
    </lineage>
</organism>
<accession>A0A381T7I0</accession>
<sequence>VSPVARIALFPTIGITTNTTPDNHGIMYCLMSGNDSADAPISVKIESSAKKLSPATQMIIKATRSRLSVVSRWTLC</sequence>
<proteinExistence type="predicted"/>
<reference evidence="1" key="1">
    <citation type="submission" date="2018-05" db="EMBL/GenBank/DDBJ databases">
        <authorList>
            <person name="Lanie J.A."/>
            <person name="Ng W.-L."/>
            <person name="Kazmierczak K.M."/>
            <person name="Andrzejewski T.M."/>
            <person name="Davidsen T.M."/>
            <person name="Wayne K.J."/>
            <person name="Tettelin H."/>
            <person name="Glass J.I."/>
            <person name="Rusch D."/>
            <person name="Podicherti R."/>
            <person name="Tsui H.-C.T."/>
            <person name="Winkler M.E."/>
        </authorList>
    </citation>
    <scope>NUCLEOTIDE SEQUENCE</scope>
</reference>
<dbReference type="EMBL" id="UINC01004145">
    <property type="protein sequence ID" value="SVA12150.1"/>
    <property type="molecule type" value="Genomic_DNA"/>
</dbReference>
<feature type="non-terminal residue" evidence="1">
    <location>
        <position position="1"/>
    </location>
</feature>
<protein>
    <submittedName>
        <fullName evidence="1">Uncharacterized protein</fullName>
    </submittedName>
</protein>
<evidence type="ECO:0000313" key="1">
    <source>
        <dbReference type="EMBL" id="SVA12150.1"/>
    </source>
</evidence>
<gene>
    <name evidence="1" type="ORF">METZ01_LOCUS65004</name>
</gene>